<dbReference type="EMBL" id="KZ613939">
    <property type="protein sequence ID" value="PMD46721.1"/>
    <property type="molecule type" value="Genomic_DNA"/>
</dbReference>
<dbReference type="Proteomes" id="UP000235786">
    <property type="component" value="Unassembled WGS sequence"/>
</dbReference>
<dbReference type="OrthoDB" id="5428890at2759"/>
<name>A0A2J6S7I6_HYAVF</name>
<evidence type="ECO:0000313" key="3">
    <source>
        <dbReference type="Proteomes" id="UP000235786"/>
    </source>
</evidence>
<protein>
    <submittedName>
        <fullName evidence="2">Uncharacterized protein</fullName>
    </submittedName>
</protein>
<accession>A0A2J6S7I6</accession>
<dbReference type="AlphaFoldDB" id="A0A2J6S7I6"/>
<proteinExistence type="predicted"/>
<keyword evidence="3" id="KW-1185">Reference proteome</keyword>
<keyword evidence="1" id="KW-1133">Transmembrane helix</keyword>
<feature type="transmembrane region" description="Helical" evidence="1">
    <location>
        <begin position="351"/>
        <end position="374"/>
    </location>
</feature>
<reference evidence="2 3" key="1">
    <citation type="submission" date="2016-04" db="EMBL/GenBank/DDBJ databases">
        <title>A degradative enzymes factory behind the ericoid mycorrhizal symbiosis.</title>
        <authorList>
            <consortium name="DOE Joint Genome Institute"/>
            <person name="Martino E."/>
            <person name="Morin E."/>
            <person name="Grelet G."/>
            <person name="Kuo A."/>
            <person name="Kohler A."/>
            <person name="Daghino S."/>
            <person name="Barry K."/>
            <person name="Choi C."/>
            <person name="Cichocki N."/>
            <person name="Clum A."/>
            <person name="Copeland A."/>
            <person name="Hainaut M."/>
            <person name="Haridas S."/>
            <person name="Labutti K."/>
            <person name="Lindquist E."/>
            <person name="Lipzen A."/>
            <person name="Khouja H.-R."/>
            <person name="Murat C."/>
            <person name="Ohm R."/>
            <person name="Olson A."/>
            <person name="Spatafora J."/>
            <person name="Veneault-Fourrey C."/>
            <person name="Henrissat B."/>
            <person name="Grigoriev I."/>
            <person name="Martin F."/>
            <person name="Perotto S."/>
        </authorList>
    </citation>
    <scope>NUCLEOTIDE SEQUENCE [LARGE SCALE GENOMIC DNA]</scope>
    <source>
        <strain evidence="2 3">F</strain>
    </source>
</reference>
<organism evidence="2 3">
    <name type="scientific">Hyaloscypha variabilis (strain UAMH 11265 / GT02V1 / F)</name>
    <name type="common">Meliniomyces variabilis</name>
    <dbReference type="NCBI Taxonomy" id="1149755"/>
    <lineage>
        <taxon>Eukaryota</taxon>
        <taxon>Fungi</taxon>
        <taxon>Dikarya</taxon>
        <taxon>Ascomycota</taxon>
        <taxon>Pezizomycotina</taxon>
        <taxon>Leotiomycetes</taxon>
        <taxon>Helotiales</taxon>
        <taxon>Hyaloscyphaceae</taxon>
        <taxon>Hyaloscypha</taxon>
        <taxon>Hyaloscypha variabilis</taxon>
    </lineage>
</organism>
<evidence type="ECO:0000313" key="2">
    <source>
        <dbReference type="EMBL" id="PMD46721.1"/>
    </source>
</evidence>
<sequence length="393" mass="45002">MAPGPLPAAKDAKDEDLVRLANIITGRNREEQKLPSGHKTVTRLEPYTRYLYRHLAYHQTPQLNAIDWFEKTIKYFSDNPVAQIVDFLGDSRSDFPREKGDKSMRDLTLACLSYWLTIGILHRVFDDVEETRETIQNCVTNLNAPSEQKQPARTEDDIRTGHISVKELVQNGRLIPPAGNYTDPLKSINVSALNVHHLVKFGRLKVKWTTDISHHLLIDEEDRYLYLFALPCVFEVQQAFASNEAVKAFQTFIPAQYTDEIRRSYWLLFGRERKGRISFKHAVRGDRDLKADDDAALVELAIKYNEKDTVWAREKFVHLWPRILDLKSHLDGSTPESWWGLIWHDKTQPYVFVPAIISGILFLLALASTGATIAQTWKAFQPAPPSLPTPTGR</sequence>
<keyword evidence="1" id="KW-0472">Membrane</keyword>
<evidence type="ECO:0000256" key="1">
    <source>
        <dbReference type="SAM" id="Phobius"/>
    </source>
</evidence>
<gene>
    <name evidence="2" type="ORF">L207DRAFT_219421</name>
</gene>
<keyword evidence="1" id="KW-0812">Transmembrane</keyword>